<name>A0A4Y2U3H4_ARAVE</name>
<reference evidence="1 2" key="1">
    <citation type="journal article" date="2019" name="Sci. Rep.">
        <title>Orb-weaving spider Araneus ventricosus genome elucidates the spidroin gene catalogue.</title>
        <authorList>
            <person name="Kono N."/>
            <person name="Nakamura H."/>
            <person name="Ohtoshi R."/>
            <person name="Moran D.A.P."/>
            <person name="Shinohara A."/>
            <person name="Yoshida Y."/>
            <person name="Fujiwara M."/>
            <person name="Mori M."/>
            <person name="Tomita M."/>
            <person name="Arakawa K."/>
        </authorList>
    </citation>
    <scope>NUCLEOTIDE SEQUENCE [LARGE SCALE GENOMIC DNA]</scope>
</reference>
<protein>
    <submittedName>
        <fullName evidence="1">Uncharacterized protein</fullName>
    </submittedName>
</protein>
<organism evidence="1 2">
    <name type="scientific">Araneus ventricosus</name>
    <name type="common">Orbweaver spider</name>
    <name type="synonym">Epeira ventricosa</name>
    <dbReference type="NCBI Taxonomy" id="182803"/>
    <lineage>
        <taxon>Eukaryota</taxon>
        <taxon>Metazoa</taxon>
        <taxon>Ecdysozoa</taxon>
        <taxon>Arthropoda</taxon>
        <taxon>Chelicerata</taxon>
        <taxon>Arachnida</taxon>
        <taxon>Araneae</taxon>
        <taxon>Araneomorphae</taxon>
        <taxon>Entelegynae</taxon>
        <taxon>Araneoidea</taxon>
        <taxon>Araneidae</taxon>
        <taxon>Araneus</taxon>
    </lineage>
</organism>
<comment type="caution">
    <text evidence="1">The sequence shown here is derived from an EMBL/GenBank/DDBJ whole genome shotgun (WGS) entry which is preliminary data.</text>
</comment>
<dbReference type="EMBL" id="BGPR01033285">
    <property type="protein sequence ID" value="GBO07162.1"/>
    <property type="molecule type" value="Genomic_DNA"/>
</dbReference>
<dbReference type="Proteomes" id="UP000499080">
    <property type="component" value="Unassembled WGS sequence"/>
</dbReference>
<sequence>MCSEGLPSQGRVGNVVFQRQSVLLDEWHEIPRQGTRRTVRGQFTGPNEGHDVTRLYVTDVASQVRWELIAQTLDKRHPLKKIPVENLRKEFGDCPVCRRNCVRWVPVCGINCIRKVKVEMIHAPKLVWHIRSDNTCWNHTLTAGWINFSNITKFFGREENPPKKMFFL</sequence>
<dbReference type="AlphaFoldDB" id="A0A4Y2U3H4"/>
<keyword evidence="2" id="KW-1185">Reference proteome</keyword>
<accession>A0A4Y2U3H4</accession>
<evidence type="ECO:0000313" key="1">
    <source>
        <dbReference type="EMBL" id="GBO07162.1"/>
    </source>
</evidence>
<proteinExistence type="predicted"/>
<evidence type="ECO:0000313" key="2">
    <source>
        <dbReference type="Proteomes" id="UP000499080"/>
    </source>
</evidence>
<gene>
    <name evidence="1" type="ORF">AVEN_102354_1</name>
</gene>